<accession>A0A1S1X9U1</accession>
<reference evidence="2 5" key="2">
    <citation type="submission" date="2023-12" db="EMBL/GenBank/DDBJ databases">
        <title>Evaluation and characterization of a potential secondary metabolite violacein from indigenous Chromobacterium amazonense SAM215.</title>
        <authorList>
            <person name="Tarafdar M.R."/>
            <person name="Abedin S.M."/>
            <person name="Atiqua A."/>
            <person name="Saha A."/>
            <person name="Khan S.N."/>
        </authorList>
    </citation>
    <scope>NUCLEOTIDE SEQUENCE [LARGE SCALE GENOMIC DNA]</scope>
    <source>
        <strain evidence="2 5">SAM215</strain>
    </source>
</reference>
<dbReference type="AlphaFoldDB" id="A0A1S1X9U1"/>
<evidence type="ECO:0000313" key="4">
    <source>
        <dbReference type="Proteomes" id="UP000239469"/>
    </source>
</evidence>
<comment type="caution">
    <text evidence="3">The sequence shown here is derived from an EMBL/GenBank/DDBJ whole genome shotgun (WGS) entry which is preliminary data.</text>
</comment>
<dbReference type="RefSeq" id="WP_043627686.1">
    <property type="nucleotide sequence ID" value="NZ_CAWMOE010000019.1"/>
</dbReference>
<protein>
    <recommendedName>
        <fullName evidence="6">DUF4156 domain-containing protein</fullName>
    </recommendedName>
</protein>
<evidence type="ECO:0000313" key="5">
    <source>
        <dbReference type="Proteomes" id="UP001224516"/>
    </source>
</evidence>
<gene>
    <name evidence="3" type="ORF">BUE93_00290</name>
    <name evidence="2" type="ORF">QCL97_006585</name>
</gene>
<feature type="signal peptide" evidence="1">
    <location>
        <begin position="1"/>
        <end position="23"/>
    </location>
</feature>
<evidence type="ECO:0000313" key="2">
    <source>
        <dbReference type="EMBL" id="MEJ8674387.1"/>
    </source>
</evidence>
<dbReference type="EMBL" id="JAVFJF020000010">
    <property type="protein sequence ID" value="MEJ8674387.1"/>
    <property type="molecule type" value="Genomic_DNA"/>
</dbReference>
<evidence type="ECO:0008006" key="6">
    <source>
        <dbReference type="Google" id="ProtNLM"/>
    </source>
</evidence>
<dbReference type="EMBL" id="MTBD01000001">
    <property type="protein sequence ID" value="PRP72509.1"/>
    <property type="molecule type" value="Genomic_DNA"/>
</dbReference>
<keyword evidence="5" id="KW-1185">Reference proteome</keyword>
<sequence>MQIKTLPLLAVTVLSLSACSSFKATIVPQQNNTYSAVAMADNAKDALDNAVGKANEICKDQKKKLVVLNREDESKNDGDSALTQMAKSVASYVLPIRSDQDYKTTLLFRCE</sequence>
<organism evidence="3 4">
    <name type="scientific">Chromobacterium amazonense</name>
    <dbReference type="NCBI Taxonomy" id="1382803"/>
    <lineage>
        <taxon>Bacteria</taxon>
        <taxon>Pseudomonadati</taxon>
        <taxon>Pseudomonadota</taxon>
        <taxon>Betaproteobacteria</taxon>
        <taxon>Neisseriales</taxon>
        <taxon>Chromobacteriaceae</taxon>
        <taxon>Chromobacterium</taxon>
    </lineage>
</organism>
<dbReference type="Proteomes" id="UP001224516">
    <property type="component" value="Unassembled WGS sequence"/>
</dbReference>
<evidence type="ECO:0000256" key="1">
    <source>
        <dbReference type="SAM" id="SignalP"/>
    </source>
</evidence>
<reference evidence="3 4" key="1">
    <citation type="submission" date="2017-01" db="EMBL/GenBank/DDBJ databases">
        <title>New insights into the genetic diversity of Chromobacterium isolated from tropical freshwater lake.</title>
        <authorList>
            <person name="Santos A.B."/>
            <person name="Nascimento A.M."/>
            <person name="Da Silva P.C."/>
        </authorList>
    </citation>
    <scope>NUCLEOTIDE SEQUENCE [LARGE SCALE GENOMIC DNA]</scope>
    <source>
        <strain evidence="3 4">56AF</strain>
    </source>
</reference>
<evidence type="ECO:0000313" key="3">
    <source>
        <dbReference type="EMBL" id="PRP72509.1"/>
    </source>
</evidence>
<dbReference type="PROSITE" id="PS51257">
    <property type="entry name" value="PROKAR_LIPOPROTEIN"/>
    <property type="match status" value="1"/>
</dbReference>
<name>A0A1S1X9U1_9NEIS</name>
<dbReference type="Proteomes" id="UP000239469">
    <property type="component" value="Unassembled WGS sequence"/>
</dbReference>
<feature type="chain" id="PRO_5030033459" description="DUF4156 domain-containing protein" evidence="1">
    <location>
        <begin position="24"/>
        <end position="111"/>
    </location>
</feature>
<keyword evidence="1" id="KW-0732">Signal</keyword>
<dbReference type="OrthoDB" id="8593874at2"/>
<proteinExistence type="predicted"/>